<accession>A0A183JTQ2</accession>
<dbReference type="AlphaFoldDB" id="A0A183JTQ2"/>
<evidence type="ECO:0000313" key="1">
    <source>
        <dbReference type="EMBL" id="VDP00769.1"/>
    </source>
</evidence>
<proteinExistence type="predicted"/>
<dbReference type="WBParaSite" id="SCUD_0000609201-mRNA-1">
    <property type="protein sequence ID" value="SCUD_0000609201-mRNA-1"/>
    <property type="gene ID" value="SCUD_0000609201"/>
</dbReference>
<evidence type="ECO:0000313" key="2">
    <source>
        <dbReference type="Proteomes" id="UP000279833"/>
    </source>
</evidence>
<dbReference type="EMBL" id="UZAK01011975">
    <property type="protein sequence ID" value="VDP00769.1"/>
    <property type="molecule type" value="Genomic_DNA"/>
</dbReference>
<evidence type="ECO:0000313" key="3">
    <source>
        <dbReference type="WBParaSite" id="SCUD_0000609201-mRNA-1"/>
    </source>
</evidence>
<gene>
    <name evidence="1" type="ORF">SCUD_LOCUS6092</name>
</gene>
<protein>
    <submittedName>
        <fullName evidence="3">DUF3265 domain-containing protein</fullName>
    </submittedName>
</protein>
<dbReference type="Proteomes" id="UP000279833">
    <property type="component" value="Unassembled WGS sequence"/>
</dbReference>
<reference evidence="1 2" key="2">
    <citation type="submission" date="2018-11" db="EMBL/GenBank/DDBJ databases">
        <authorList>
            <consortium name="Pathogen Informatics"/>
        </authorList>
    </citation>
    <scope>NUCLEOTIDE SEQUENCE [LARGE SCALE GENOMIC DNA]</scope>
    <source>
        <strain evidence="1">Dakar</strain>
        <strain evidence="2">Dakar, Senegal</strain>
    </source>
</reference>
<keyword evidence="2" id="KW-1185">Reference proteome</keyword>
<sequence length="36" mass="3937">MALRSSPKGKGARFCIRITTNLLSRPASFDRTVATI</sequence>
<reference evidence="3" key="1">
    <citation type="submission" date="2016-06" db="UniProtKB">
        <authorList>
            <consortium name="WormBaseParasite"/>
        </authorList>
    </citation>
    <scope>IDENTIFICATION</scope>
</reference>
<name>A0A183JTQ2_9TREM</name>
<organism evidence="3">
    <name type="scientific">Schistosoma curassoni</name>
    <dbReference type="NCBI Taxonomy" id="6186"/>
    <lineage>
        <taxon>Eukaryota</taxon>
        <taxon>Metazoa</taxon>
        <taxon>Spiralia</taxon>
        <taxon>Lophotrochozoa</taxon>
        <taxon>Platyhelminthes</taxon>
        <taxon>Trematoda</taxon>
        <taxon>Digenea</taxon>
        <taxon>Strigeidida</taxon>
        <taxon>Schistosomatoidea</taxon>
        <taxon>Schistosomatidae</taxon>
        <taxon>Schistosoma</taxon>
    </lineage>
</organism>